<proteinExistence type="predicted"/>
<comment type="caution">
    <text evidence="1">The sequence shown here is derived from an EMBL/GenBank/DDBJ whole genome shotgun (WGS) entry which is preliminary data.</text>
</comment>
<name>A0ABN2LVH6_9ACTN</name>
<accession>A0ABN2LVH6</accession>
<keyword evidence="2" id="KW-1185">Reference proteome</keyword>
<dbReference type="EMBL" id="BAAALT010000056">
    <property type="protein sequence ID" value="GAA1800407.1"/>
    <property type="molecule type" value="Genomic_DNA"/>
</dbReference>
<protein>
    <submittedName>
        <fullName evidence="1">Uncharacterized protein</fullName>
    </submittedName>
</protein>
<evidence type="ECO:0000313" key="2">
    <source>
        <dbReference type="Proteomes" id="UP001500218"/>
    </source>
</evidence>
<dbReference type="RefSeq" id="WP_344129165.1">
    <property type="nucleotide sequence ID" value="NZ_BAAALT010000056.1"/>
</dbReference>
<gene>
    <name evidence="1" type="ORF">GCM10009682_22520</name>
</gene>
<reference evidence="1 2" key="1">
    <citation type="journal article" date="2019" name="Int. J. Syst. Evol. Microbiol.">
        <title>The Global Catalogue of Microorganisms (GCM) 10K type strain sequencing project: providing services to taxonomists for standard genome sequencing and annotation.</title>
        <authorList>
            <consortium name="The Broad Institute Genomics Platform"/>
            <consortium name="The Broad Institute Genome Sequencing Center for Infectious Disease"/>
            <person name="Wu L."/>
            <person name="Ma J."/>
        </authorList>
    </citation>
    <scope>NUCLEOTIDE SEQUENCE [LARGE SCALE GENOMIC DNA]</scope>
    <source>
        <strain evidence="1 2">JCM 13250</strain>
    </source>
</reference>
<evidence type="ECO:0000313" key="1">
    <source>
        <dbReference type="EMBL" id="GAA1800407.1"/>
    </source>
</evidence>
<dbReference type="Proteomes" id="UP001500218">
    <property type="component" value="Unassembled WGS sequence"/>
</dbReference>
<sequence length="172" mass="17682">MSQESSAAQPSAAPSSAALAFDRDEWELLVTLPRRVVIAATSAEPDTTRRTVSEGLAGLEAIAAGRSSPSRLVREVVAAIYAADDRGEPTAEVFDDPVAGIAQTMAACRHANAVLKHRARLVDAAGYRAWLAEVAAAVCGAAHTGGVFGVGGARVTVAEGRFLDDLADALAV</sequence>
<organism evidence="1 2">
    <name type="scientific">Luedemannella flava</name>
    <dbReference type="NCBI Taxonomy" id="349316"/>
    <lineage>
        <taxon>Bacteria</taxon>
        <taxon>Bacillati</taxon>
        <taxon>Actinomycetota</taxon>
        <taxon>Actinomycetes</taxon>
        <taxon>Micromonosporales</taxon>
        <taxon>Micromonosporaceae</taxon>
        <taxon>Luedemannella</taxon>
    </lineage>
</organism>